<gene>
    <name evidence="2" type="ORF">OMP39_00035</name>
</gene>
<keyword evidence="1" id="KW-1133">Transmembrane helix</keyword>
<evidence type="ECO:0000313" key="3">
    <source>
        <dbReference type="Proteomes" id="UP001163266"/>
    </source>
</evidence>
<dbReference type="InterPro" id="IPR009495">
    <property type="entry name" value="NrsF"/>
</dbReference>
<feature type="transmembrane region" description="Helical" evidence="1">
    <location>
        <begin position="159"/>
        <end position="177"/>
    </location>
</feature>
<dbReference type="Proteomes" id="UP001163266">
    <property type="component" value="Chromosome"/>
</dbReference>
<sequence>MSTEELIDRLARGAGPARLQRPGRALAPLAVAAALGAAAVAVALWGAIPAPMWHSPAPWMKLAYAGALLALGVAASARLAAPLGDARRWWRAAIAVAAAMGAWGLASLVGPGAGSVPERVLGHSWALCPVAIVGLALPLLALALAVLRRFAPTRLAQAGAAAGLWAGAAAAAGYAVACTEGSPAFVAVWYTLGIALAIAVGAGAGPLLLRWR</sequence>
<evidence type="ECO:0000313" key="2">
    <source>
        <dbReference type="EMBL" id="UZD55024.1"/>
    </source>
</evidence>
<evidence type="ECO:0000256" key="1">
    <source>
        <dbReference type="SAM" id="Phobius"/>
    </source>
</evidence>
<feature type="transmembrane region" description="Helical" evidence="1">
    <location>
        <begin position="124"/>
        <end position="147"/>
    </location>
</feature>
<dbReference type="EMBL" id="CP110257">
    <property type="protein sequence ID" value="UZD55024.1"/>
    <property type="molecule type" value="Genomic_DNA"/>
</dbReference>
<reference evidence="2" key="1">
    <citation type="submission" date="2022-10" db="EMBL/GenBank/DDBJ databases">
        <title>Complete genome sequence of Schlegelella aquatica LMG 23380.</title>
        <authorList>
            <person name="Musilova J."/>
            <person name="Kourilova X."/>
            <person name="Bezdicek M."/>
            <person name="Hermankova K."/>
            <person name="Obruca S."/>
            <person name="Sedlar K."/>
        </authorList>
    </citation>
    <scope>NUCLEOTIDE SEQUENCE</scope>
    <source>
        <strain evidence="2">LMG 23380</strain>
    </source>
</reference>
<organism evidence="2 3">
    <name type="scientific">Caldimonas aquatica</name>
    <dbReference type="NCBI Taxonomy" id="376175"/>
    <lineage>
        <taxon>Bacteria</taxon>
        <taxon>Pseudomonadati</taxon>
        <taxon>Pseudomonadota</taxon>
        <taxon>Betaproteobacteria</taxon>
        <taxon>Burkholderiales</taxon>
        <taxon>Sphaerotilaceae</taxon>
        <taxon>Caldimonas</taxon>
    </lineage>
</organism>
<dbReference type="Pfam" id="PF06532">
    <property type="entry name" value="NrsF"/>
    <property type="match status" value="1"/>
</dbReference>
<protein>
    <submittedName>
        <fullName evidence="2">DUF1109 domain-containing protein</fullName>
    </submittedName>
</protein>
<dbReference type="RefSeq" id="WP_264892768.1">
    <property type="nucleotide sequence ID" value="NZ_CP110257.1"/>
</dbReference>
<accession>A0ABY6MSN2</accession>
<keyword evidence="1" id="KW-0812">Transmembrane</keyword>
<keyword evidence="1" id="KW-0472">Membrane</keyword>
<name>A0ABY6MSN2_9BURK</name>
<feature type="transmembrane region" description="Helical" evidence="1">
    <location>
        <begin position="189"/>
        <end position="209"/>
    </location>
</feature>
<feature type="transmembrane region" description="Helical" evidence="1">
    <location>
        <begin position="26"/>
        <end position="50"/>
    </location>
</feature>
<feature type="transmembrane region" description="Helical" evidence="1">
    <location>
        <begin position="62"/>
        <end position="81"/>
    </location>
</feature>
<keyword evidence="3" id="KW-1185">Reference proteome</keyword>
<proteinExistence type="predicted"/>
<feature type="transmembrane region" description="Helical" evidence="1">
    <location>
        <begin position="93"/>
        <end position="112"/>
    </location>
</feature>